<evidence type="ECO:0000256" key="4">
    <source>
        <dbReference type="ARBA" id="ARBA00022989"/>
    </source>
</evidence>
<keyword evidence="3 6" id="KW-0812">Transmembrane</keyword>
<evidence type="ECO:0000259" key="7">
    <source>
        <dbReference type="Pfam" id="PF02683"/>
    </source>
</evidence>
<keyword evidence="9" id="KW-1185">Reference proteome</keyword>
<feature type="transmembrane region" description="Helical" evidence="6">
    <location>
        <begin position="128"/>
        <end position="153"/>
    </location>
</feature>
<feature type="transmembrane region" description="Helical" evidence="6">
    <location>
        <begin position="88"/>
        <end position="108"/>
    </location>
</feature>
<dbReference type="PANTHER" id="PTHR31272:SF4">
    <property type="entry name" value="CYTOCHROME C-TYPE BIOGENESIS PROTEIN HI_1454-RELATED"/>
    <property type="match status" value="1"/>
</dbReference>
<accession>A0A8J3EN06</accession>
<name>A0A8J3EN06_9BACL</name>
<comment type="similarity">
    <text evidence="2">Belongs to the DsbD family.</text>
</comment>
<dbReference type="Pfam" id="PF02683">
    <property type="entry name" value="DsbD_TM"/>
    <property type="match status" value="1"/>
</dbReference>
<comment type="caution">
    <text evidence="8">The sequence shown here is derived from an EMBL/GenBank/DDBJ whole genome shotgun (WGS) entry which is preliminary data.</text>
</comment>
<evidence type="ECO:0000313" key="8">
    <source>
        <dbReference type="EMBL" id="GGH85207.1"/>
    </source>
</evidence>
<reference evidence="8" key="2">
    <citation type="submission" date="2020-09" db="EMBL/GenBank/DDBJ databases">
        <authorList>
            <person name="Sun Q."/>
            <person name="Zhou Y."/>
        </authorList>
    </citation>
    <scope>NUCLEOTIDE SEQUENCE</scope>
    <source>
        <strain evidence="8">CGMCC 1.12777</strain>
    </source>
</reference>
<organism evidence="8 9">
    <name type="scientific">Pullulanibacillus pueri</name>
    <dbReference type="NCBI Taxonomy" id="1437324"/>
    <lineage>
        <taxon>Bacteria</taxon>
        <taxon>Bacillati</taxon>
        <taxon>Bacillota</taxon>
        <taxon>Bacilli</taxon>
        <taxon>Bacillales</taxon>
        <taxon>Sporolactobacillaceae</taxon>
        <taxon>Pullulanibacillus</taxon>
    </lineage>
</organism>
<feature type="transmembrane region" description="Helical" evidence="6">
    <location>
        <begin position="198"/>
        <end position="216"/>
    </location>
</feature>
<sequence length="237" mass="26070">MGTDINIFLAFGAGILSFLSPCTLPLYPGFLSYITGVSVNELKENNGMLKKRAMLHTLLFLLGFFIVFAAIGWSATLVGSFLNRYDDAIRQIGAILIVVFGLIILGVFKPKFLMKDKRIQFTSRPSGLVGTILIGMGFAAGWTPCTGPILAAVFTLASTAPAQGFLYILIYACGFAIPFFLLAFFIGHLKWIKKYNVIFMKAGGVLMVFMGVFLYFDWMTKISSFMTNQLFGGFTGF</sequence>
<keyword evidence="4 6" id="KW-1133">Transmembrane helix</keyword>
<dbReference type="InterPro" id="IPR003834">
    <property type="entry name" value="Cyt_c_assmbl_TM_dom"/>
</dbReference>
<dbReference type="Proteomes" id="UP000656813">
    <property type="component" value="Unassembled WGS sequence"/>
</dbReference>
<dbReference type="RefSeq" id="WP_188498203.1">
    <property type="nucleotide sequence ID" value="NZ_BMFV01000025.1"/>
</dbReference>
<dbReference type="AlphaFoldDB" id="A0A8J3EN06"/>
<dbReference type="InterPro" id="IPR051790">
    <property type="entry name" value="Cytochrome_c-biogenesis_DsbD"/>
</dbReference>
<evidence type="ECO:0000256" key="1">
    <source>
        <dbReference type="ARBA" id="ARBA00004141"/>
    </source>
</evidence>
<evidence type="ECO:0000256" key="6">
    <source>
        <dbReference type="SAM" id="Phobius"/>
    </source>
</evidence>
<dbReference type="GO" id="GO:0017004">
    <property type="term" value="P:cytochrome complex assembly"/>
    <property type="evidence" value="ECO:0007669"/>
    <property type="project" value="InterPro"/>
</dbReference>
<evidence type="ECO:0000313" key="9">
    <source>
        <dbReference type="Proteomes" id="UP000656813"/>
    </source>
</evidence>
<dbReference type="GO" id="GO:0016020">
    <property type="term" value="C:membrane"/>
    <property type="evidence" value="ECO:0007669"/>
    <property type="project" value="UniProtKB-SubCell"/>
</dbReference>
<evidence type="ECO:0000256" key="2">
    <source>
        <dbReference type="ARBA" id="ARBA00006143"/>
    </source>
</evidence>
<feature type="transmembrane region" description="Helical" evidence="6">
    <location>
        <begin position="6"/>
        <end position="27"/>
    </location>
</feature>
<keyword evidence="5 6" id="KW-0472">Membrane</keyword>
<gene>
    <name evidence="8" type="ORF">GCM10007096_30060</name>
</gene>
<evidence type="ECO:0000256" key="5">
    <source>
        <dbReference type="ARBA" id="ARBA00023136"/>
    </source>
</evidence>
<evidence type="ECO:0000256" key="3">
    <source>
        <dbReference type="ARBA" id="ARBA00022692"/>
    </source>
</evidence>
<feature type="transmembrane region" description="Helical" evidence="6">
    <location>
        <begin position="58"/>
        <end position="82"/>
    </location>
</feature>
<dbReference type="PANTHER" id="PTHR31272">
    <property type="entry name" value="CYTOCHROME C-TYPE BIOGENESIS PROTEIN HI_1454-RELATED"/>
    <property type="match status" value="1"/>
</dbReference>
<feature type="domain" description="Cytochrome C biogenesis protein transmembrane" evidence="7">
    <location>
        <begin position="7"/>
        <end position="213"/>
    </location>
</feature>
<protein>
    <submittedName>
        <fullName evidence="8">Cytochrome C biogenesis protein CcdA</fullName>
    </submittedName>
</protein>
<proteinExistence type="inferred from homology"/>
<feature type="transmembrane region" description="Helical" evidence="6">
    <location>
        <begin position="165"/>
        <end position="186"/>
    </location>
</feature>
<dbReference type="EMBL" id="BMFV01000025">
    <property type="protein sequence ID" value="GGH85207.1"/>
    <property type="molecule type" value="Genomic_DNA"/>
</dbReference>
<comment type="subcellular location">
    <subcellularLocation>
        <location evidence="1">Membrane</location>
        <topology evidence="1">Multi-pass membrane protein</topology>
    </subcellularLocation>
</comment>
<reference evidence="8" key="1">
    <citation type="journal article" date="2014" name="Int. J. Syst. Evol. Microbiol.">
        <title>Complete genome sequence of Corynebacterium casei LMG S-19264T (=DSM 44701T), isolated from a smear-ripened cheese.</title>
        <authorList>
            <consortium name="US DOE Joint Genome Institute (JGI-PGF)"/>
            <person name="Walter F."/>
            <person name="Albersmeier A."/>
            <person name="Kalinowski J."/>
            <person name="Ruckert C."/>
        </authorList>
    </citation>
    <scope>NUCLEOTIDE SEQUENCE</scope>
    <source>
        <strain evidence="8">CGMCC 1.12777</strain>
    </source>
</reference>